<dbReference type="OrthoDB" id="8400810at2"/>
<sequence length="225" mass="25019">MTETAQPDTFFDPHQRATVEAAMARIIPTDQTPGAREAGAVDFVDRYLSGIGYIYALPDGTGFERLEGRRADAWQVRVDVARSKYADGIVELDRLCRARHDADFVELTEDQQDEMLRVIERAGSPEAEQAWRDTPAIAYGGPVEPALQQTSAEADLDFFNLLVIHTRQGFLADPIYGGNRGQVGWQAIGFPGPANLADVFTGRYSTLEYFADNRTHRPLEDSHDV</sequence>
<gene>
    <name evidence="1" type="ORF">EUA94_16760</name>
</gene>
<proteinExistence type="predicted"/>
<reference evidence="1 2" key="1">
    <citation type="submission" date="2019-01" db="EMBL/GenBank/DDBJ databases">
        <title>Novel species of Nocardioides.</title>
        <authorList>
            <person name="Liu Q."/>
            <person name="X Y.-H."/>
        </authorList>
    </citation>
    <scope>NUCLEOTIDE SEQUENCE [LARGE SCALE GENOMIC DNA]</scope>
    <source>
        <strain evidence="1 2">HLT2-9</strain>
    </source>
</reference>
<dbReference type="InterPro" id="IPR027056">
    <property type="entry name" value="Gluconate_2DH_su3"/>
</dbReference>
<protein>
    <submittedName>
        <fullName evidence="1">Gluconate 2-dehydrogenase subunit 3 family protein</fullName>
    </submittedName>
</protein>
<evidence type="ECO:0000313" key="1">
    <source>
        <dbReference type="EMBL" id="RYC05904.1"/>
    </source>
</evidence>
<organism evidence="1 2">
    <name type="scientific">Nocardioides zhouii</name>
    <dbReference type="NCBI Taxonomy" id="1168729"/>
    <lineage>
        <taxon>Bacteria</taxon>
        <taxon>Bacillati</taxon>
        <taxon>Actinomycetota</taxon>
        <taxon>Actinomycetes</taxon>
        <taxon>Propionibacteriales</taxon>
        <taxon>Nocardioidaceae</taxon>
        <taxon>Nocardioides</taxon>
    </lineage>
</organism>
<accession>A0A4Q2SNV5</accession>
<dbReference type="Proteomes" id="UP000291101">
    <property type="component" value="Unassembled WGS sequence"/>
</dbReference>
<evidence type="ECO:0000313" key="2">
    <source>
        <dbReference type="Proteomes" id="UP000291101"/>
    </source>
</evidence>
<dbReference type="AlphaFoldDB" id="A0A4Q2SNV5"/>
<keyword evidence="2" id="KW-1185">Reference proteome</keyword>
<comment type="caution">
    <text evidence="1">The sequence shown here is derived from an EMBL/GenBank/DDBJ whole genome shotgun (WGS) entry which is preliminary data.</text>
</comment>
<name>A0A4Q2SNV5_9ACTN</name>
<dbReference type="RefSeq" id="WP_129428040.1">
    <property type="nucleotide sequence ID" value="NZ_SDWV01000019.1"/>
</dbReference>
<dbReference type="EMBL" id="SDWV01000019">
    <property type="protein sequence ID" value="RYC05904.1"/>
    <property type="molecule type" value="Genomic_DNA"/>
</dbReference>
<dbReference type="Pfam" id="PF13618">
    <property type="entry name" value="Gluconate_2-dh3"/>
    <property type="match status" value="1"/>
</dbReference>